<dbReference type="Pfam" id="PF00041">
    <property type="entry name" value="fn3"/>
    <property type="match status" value="1"/>
</dbReference>
<keyword evidence="2" id="KW-0119">Carbohydrate metabolism</keyword>
<dbReference type="NCBIfam" id="TIGR04183">
    <property type="entry name" value="Por_Secre_tail"/>
    <property type="match status" value="1"/>
</dbReference>
<feature type="region of interest" description="Disordered" evidence="4">
    <location>
        <begin position="1158"/>
        <end position="1177"/>
    </location>
</feature>
<dbReference type="EMBL" id="AP025294">
    <property type="protein sequence ID" value="BDD01274.1"/>
    <property type="molecule type" value="Genomic_DNA"/>
</dbReference>
<dbReference type="SMART" id="SM00060">
    <property type="entry name" value="FN3"/>
    <property type="match status" value="1"/>
</dbReference>
<dbReference type="Gene3D" id="1.50.10.10">
    <property type="match status" value="1"/>
</dbReference>
<dbReference type="Pfam" id="PF17957">
    <property type="entry name" value="Big_7"/>
    <property type="match status" value="1"/>
</dbReference>
<dbReference type="InterPro" id="IPR008928">
    <property type="entry name" value="6-hairpin_glycosidase_sf"/>
</dbReference>
<dbReference type="InterPro" id="IPR012341">
    <property type="entry name" value="6hp_glycosidase-like_sf"/>
</dbReference>
<dbReference type="Gene3D" id="2.60.40.10">
    <property type="entry name" value="Immunoglobulins"/>
    <property type="match status" value="4"/>
</dbReference>
<dbReference type="InterPro" id="IPR001701">
    <property type="entry name" value="Glyco_hydro_9"/>
</dbReference>
<dbReference type="InterPro" id="IPR004197">
    <property type="entry name" value="Cellulase_Ig-like"/>
</dbReference>
<dbReference type="InterPro" id="IPR036116">
    <property type="entry name" value="FN3_sf"/>
</dbReference>
<dbReference type="CDD" id="cd02795">
    <property type="entry name" value="CBM6-CBM35-CBM36_like"/>
    <property type="match status" value="1"/>
</dbReference>
<evidence type="ECO:0000313" key="7">
    <source>
        <dbReference type="Proteomes" id="UP001354989"/>
    </source>
</evidence>
<geneLocation type="plasmid" evidence="6 7">
    <name>pPP2</name>
</geneLocation>
<proteinExistence type="inferred from homology"/>
<dbReference type="InterPro" id="IPR014756">
    <property type="entry name" value="Ig_E-set"/>
</dbReference>
<name>A0ABM7VJV9_9BACT</name>
<dbReference type="Proteomes" id="UP001354989">
    <property type="component" value="Plasmid pPP2"/>
</dbReference>
<reference evidence="6 7" key="1">
    <citation type="submission" date="2021-12" db="EMBL/GenBank/DDBJ databases">
        <title>Genome sequencing of bacteria with rrn-lacking chromosome and rrn-plasmid.</title>
        <authorList>
            <person name="Anda M."/>
            <person name="Iwasaki W."/>
        </authorList>
    </citation>
    <scope>NUCLEOTIDE SEQUENCE [LARGE SCALE GENOMIC DNA]</scope>
    <source>
        <strain evidence="6 7">NBRC 101262</strain>
        <plasmid evidence="6 7">pPP2</plasmid>
    </source>
</reference>
<dbReference type="SUPFAM" id="SSF81296">
    <property type="entry name" value="E set domains"/>
    <property type="match status" value="1"/>
</dbReference>
<feature type="domain" description="Fibronectin type-III" evidence="5">
    <location>
        <begin position="913"/>
        <end position="987"/>
    </location>
</feature>
<sequence>MTDFYYWLYKHVKSMQRPFVGLLMFALLSPSLVKASELISISPASDRMLLVYIEDGFIDTYGAYQGVSSHKTYHDPSDIKQLMTLSNYSISSSDDSNFSSGKSPINVGRKSKAVHYNDEWSSVPFVFGHWVYIELPHALQEGKTYEIEVDNIVDGNTTVKFEFDSKKVRSETVHVNMVGFAPESPKYGYLSQWMGDFNTSTHPNGGLNLDQYAGRNFYVVNYNTGAVAYTGTVALRMRKDVVESGSSDFAPSYNYSNADVYECDFSSFSSQGEYVLAVEGLGCSYPFEIGGSATKAPFYYAMKGLFWSRQGVAKEMTDGSIMPRDHHYDDITWLWDKNHLPGDNHSNEGFDDANAVQVSGIYGYYHDAGDWDGYIHHAKVPMALLMLYDAAPDKFYDGEIGNKYRLSDSSPWIDEGNNGLPDLLDEAVWLIDYYKRSKNILKNQYGGTGGVPGYVGRDGVPGNNFTAWQDTRDWYLSGESAWQTYHYAGLAAYYATCLNKFHKLTNSGNHPDYNSWRQEAIDAYAWAEAHPQDTDLSKNSNQEYRVKGFAAAALYRLTGTAKYQTDLKTYFDWEPWAEGGEWSNQNIIDVCHIIVSMIPDGHPNLDASLKSNSRSEVIRKADTYKVKHNQDNAFRTGVEYSQFMQLGGLNTPRLTMVPFAYLHTGDKKYLDVVNNSMNYVLGGNQLNQTYISGLGEFSDQWIFNPNGWIGNDQNSMVYPSRPNIGYTSYFSATSYWFTQSIASEFWSRKGTYPNLINNPGSWPGAEQTFRNMFSIQGGEFTVHQQNNYMIYASGFQKAMDASAVGTYRIASAPTVSLNFSNDDQVNMSEVELSVNASSKTRTVRYFYDWHFIGESNDKANNFKLTWDPPVANGTEVLLTAVAIDEEGQWSKPSSAGEKRLTIVAGPGDDTTPPSVPTNLSASDLRPFDFNLSWNASSDASGVKNYEVYKDGKLLKKTVELEFFIEKLDPSTNYEMQVLARDKEGNVSAKSPVFTVRTLDVPLGDGKIHQQSNDADGLMEAEAEDFSYRADGSSGFEKKFWYEHEDPQASDGVFMMVQDNGNSNSAGTLNGPRMDFIVNFTKTGTHYVWLRVKPDHGADNSVVLAFEDENRGDWSLGDNPDWIWVKADSTIQVPTTGQQTFSVFMREDGTKVDKVLLTSNPDYDPSGSTPTPPPAENTTTFVVDSSSDDAEEKAGVMNLTSNDLDLRAGEVSAVRFRVSIPEGSVITKAELILESKGNYSGSNEVAISVQQSADPAIFTTGAQDISNRTLSTETVSWALGDWAQDQQYTSPDLVSLINLAVDAGWTSDQHIVFQLEANTASTKSAKTYDFNNSTNGAPQLRITYQEASVPPTVSITSPSEGSNFAEGENITIQTQTGGDVQLVSFFRVTDGVWNFLGNDQTAPFSWSANDFPAGDHQITVSATGNDGNSSPYVSVNISVGDTGGSDVYTQQSDGLAVFEAEGFHRSEFGVGQFASMQWESQADAQASGGNFMIVPDNANSISTGALEGPVMHYDVDFVKTGTHYFWVRQKSPNGSDNSITPAFEGTKINEWNMPDALTEWTWSRLGTTFNVAQTGVQTFSIYMREDGTPIDKIILTDNVNYAPTGTGPDNARVIWEAEGTEAGIYPNPARGTVHIDPKDESYQKMVVTDLTGRVVLTQTNIKAKTSIELPAGVYIINLIGETKAISEQVIVH</sequence>
<keyword evidence="6" id="KW-0614">Plasmid</keyword>
<evidence type="ECO:0000256" key="2">
    <source>
        <dbReference type="ARBA" id="ARBA00023277"/>
    </source>
</evidence>
<keyword evidence="7" id="KW-1185">Reference proteome</keyword>
<dbReference type="CDD" id="cd00063">
    <property type="entry name" value="FN3"/>
    <property type="match status" value="1"/>
</dbReference>
<dbReference type="SUPFAM" id="SSF48208">
    <property type="entry name" value="Six-hairpin glycosidases"/>
    <property type="match status" value="1"/>
</dbReference>
<protein>
    <recommendedName>
        <fullName evidence="5">Fibronectin type-III domain-containing protein</fullName>
    </recommendedName>
</protein>
<accession>A0ABM7VJV9</accession>
<evidence type="ECO:0000256" key="4">
    <source>
        <dbReference type="SAM" id="MobiDB-lite"/>
    </source>
</evidence>
<evidence type="ECO:0000259" key="5">
    <source>
        <dbReference type="SMART" id="SM00060"/>
    </source>
</evidence>
<dbReference type="CDD" id="cd02850">
    <property type="entry name" value="E_set_Cellulase_N"/>
    <property type="match status" value="1"/>
</dbReference>
<dbReference type="Gene3D" id="2.60.120.260">
    <property type="entry name" value="Galactose-binding domain-like"/>
    <property type="match status" value="1"/>
</dbReference>
<keyword evidence="3" id="KW-0624">Polysaccharide degradation</keyword>
<dbReference type="Pfam" id="PF00759">
    <property type="entry name" value="Glyco_hydro_9"/>
    <property type="match status" value="1"/>
</dbReference>
<dbReference type="RefSeq" id="WP_338398844.1">
    <property type="nucleotide sequence ID" value="NZ_AP025294.1"/>
</dbReference>
<dbReference type="Pfam" id="PF02927">
    <property type="entry name" value="CelD_N"/>
    <property type="match status" value="1"/>
</dbReference>
<evidence type="ECO:0000256" key="3">
    <source>
        <dbReference type="ARBA" id="ARBA00023326"/>
    </source>
</evidence>
<dbReference type="InterPro" id="IPR013783">
    <property type="entry name" value="Ig-like_fold"/>
</dbReference>
<comment type="similarity">
    <text evidence="1">Belongs to the glycosyl hydrolase 9 (cellulase E) family.</text>
</comment>
<dbReference type="SUPFAM" id="SSF49265">
    <property type="entry name" value="Fibronectin type III"/>
    <property type="match status" value="1"/>
</dbReference>
<dbReference type="Gene3D" id="2.60.120.1620">
    <property type="match status" value="1"/>
</dbReference>
<evidence type="ECO:0000256" key="1">
    <source>
        <dbReference type="ARBA" id="ARBA00007072"/>
    </source>
</evidence>
<organism evidence="6 7">
    <name type="scientific">Persicobacter psychrovividus</name>
    <dbReference type="NCBI Taxonomy" id="387638"/>
    <lineage>
        <taxon>Bacteria</taxon>
        <taxon>Pseudomonadati</taxon>
        <taxon>Bacteroidota</taxon>
        <taxon>Cytophagia</taxon>
        <taxon>Cytophagales</taxon>
        <taxon>Persicobacteraceae</taxon>
        <taxon>Persicobacter</taxon>
    </lineage>
</organism>
<dbReference type="InterPro" id="IPR026444">
    <property type="entry name" value="Secre_tail"/>
</dbReference>
<dbReference type="InterPro" id="IPR003961">
    <property type="entry name" value="FN3_dom"/>
</dbReference>
<gene>
    <name evidence="6" type="ORF">PEPS_35540</name>
</gene>
<dbReference type="Pfam" id="PF18962">
    <property type="entry name" value="Por_Secre_tail"/>
    <property type="match status" value="1"/>
</dbReference>
<evidence type="ECO:0000313" key="6">
    <source>
        <dbReference type="EMBL" id="BDD01274.1"/>
    </source>
</evidence>